<dbReference type="InterPro" id="IPR047057">
    <property type="entry name" value="MerR_fam"/>
</dbReference>
<dbReference type="PANTHER" id="PTHR30204">
    <property type="entry name" value="REDOX-CYCLING DRUG-SENSING TRANSCRIPTIONAL ACTIVATOR SOXR"/>
    <property type="match status" value="1"/>
</dbReference>
<feature type="compositionally biased region" description="Basic and acidic residues" evidence="3">
    <location>
        <begin position="160"/>
        <end position="173"/>
    </location>
</feature>
<dbReference type="SMART" id="SM00422">
    <property type="entry name" value="HTH_MERR"/>
    <property type="match status" value="1"/>
</dbReference>
<dbReference type="AlphaFoldDB" id="A0A095VN63"/>
<keyword evidence="1" id="KW-0238">DNA-binding</keyword>
<gene>
    <name evidence="5" type="ORF">HRUBRA_02453</name>
</gene>
<name>A0A095VN63_9GAMM</name>
<feature type="compositionally biased region" description="Low complexity" evidence="3">
    <location>
        <begin position="174"/>
        <end position="194"/>
    </location>
</feature>
<dbReference type="InterPro" id="IPR000551">
    <property type="entry name" value="MerR-type_HTH_dom"/>
</dbReference>
<feature type="compositionally biased region" description="Polar residues" evidence="3">
    <location>
        <begin position="148"/>
        <end position="158"/>
    </location>
</feature>
<keyword evidence="6" id="KW-1185">Reference proteome</keyword>
<comment type="caution">
    <text evidence="5">The sequence shown here is derived from an EMBL/GenBank/DDBJ whole genome shotgun (WGS) entry which is preliminary data.</text>
</comment>
<dbReference type="Proteomes" id="UP000029640">
    <property type="component" value="Unassembled WGS sequence"/>
</dbReference>
<dbReference type="PROSITE" id="PS50937">
    <property type="entry name" value="HTH_MERR_2"/>
    <property type="match status" value="1"/>
</dbReference>
<dbReference type="OrthoDB" id="9803659at2"/>
<dbReference type="PANTHER" id="PTHR30204:SF58">
    <property type="entry name" value="HTH-TYPE TRANSCRIPTIONAL REGULATOR YFMP"/>
    <property type="match status" value="1"/>
</dbReference>
<reference evidence="5 6" key="1">
    <citation type="journal article" date="2014" name="Genome Announc.">
        <title>Genome Sequence of Gammaproteobacterial Pseudohaliea rubra Type Strain DSM 19751, Isolated from Coastal Seawater of the Mediterranean Sea.</title>
        <authorList>
            <person name="Spring S."/>
            <person name="Fiebig A."/>
            <person name="Riedel T."/>
            <person name="Goker M."/>
            <person name="Klenk H.P."/>
        </authorList>
    </citation>
    <scope>NUCLEOTIDE SEQUENCE [LARGE SCALE GENOMIC DNA]</scope>
    <source>
        <strain evidence="5 6">DSM 19751</strain>
    </source>
</reference>
<protein>
    <submittedName>
        <fullName evidence="5">Putative transcriptional regulator LiuR of leucine degradation pathway, MerR family</fullName>
    </submittedName>
</protein>
<dbReference type="GO" id="GO:0003677">
    <property type="term" value="F:DNA binding"/>
    <property type="evidence" value="ECO:0007669"/>
    <property type="project" value="UniProtKB-KW"/>
</dbReference>
<dbReference type="STRING" id="1265313.HRUBRA_02453"/>
<feature type="region of interest" description="Disordered" evidence="3">
    <location>
        <begin position="126"/>
        <end position="194"/>
    </location>
</feature>
<feature type="coiled-coil region" evidence="2">
    <location>
        <begin position="80"/>
        <end position="107"/>
    </location>
</feature>
<sequence length="194" mass="21297">MGERSYSISALAREFGITTRTIRFYEEKGYIHPRREGGQRRYTPADRVRIKLILRGKRIGLSLAESVEIIDMYQPGENNAAQLASLIERIEARRAQLVRQRADLDAMLASLDEVDSLCRDALRERQTHAAPGAHSGRRETAGAGTSHGDGTSRQNTSGKDPAEQNTTEKDTTKKAATGTDGQPEAAAAPARRHA</sequence>
<dbReference type="CDD" id="cd04776">
    <property type="entry name" value="HTH_GnyR"/>
    <property type="match status" value="1"/>
</dbReference>
<dbReference type="RefSeq" id="WP_084592595.1">
    <property type="nucleotide sequence ID" value="NZ_KN234772.1"/>
</dbReference>
<feature type="domain" description="HTH merR-type" evidence="4">
    <location>
        <begin position="5"/>
        <end position="72"/>
    </location>
</feature>
<dbReference type="InterPro" id="IPR009061">
    <property type="entry name" value="DNA-bd_dom_put_sf"/>
</dbReference>
<proteinExistence type="predicted"/>
<dbReference type="GO" id="GO:0003700">
    <property type="term" value="F:DNA-binding transcription factor activity"/>
    <property type="evidence" value="ECO:0007669"/>
    <property type="project" value="InterPro"/>
</dbReference>
<evidence type="ECO:0000259" key="4">
    <source>
        <dbReference type="PROSITE" id="PS50937"/>
    </source>
</evidence>
<organism evidence="5 6">
    <name type="scientific">Pseudohaliea rubra DSM 19751</name>
    <dbReference type="NCBI Taxonomy" id="1265313"/>
    <lineage>
        <taxon>Bacteria</taxon>
        <taxon>Pseudomonadati</taxon>
        <taxon>Pseudomonadota</taxon>
        <taxon>Gammaproteobacteria</taxon>
        <taxon>Cellvibrionales</taxon>
        <taxon>Halieaceae</taxon>
        <taxon>Pseudohaliea</taxon>
    </lineage>
</organism>
<evidence type="ECO:0000313" key="5">
    <source>
        <dbReference type="EMBL" id="KGE02917.1"/>
    </source>
</evidence>
<dbReference type="Gene3D" id="1.10.1660.10">
    <property type="match status" value="1"/>
</dbReference>
<accession>A0A095VN63</accession>
<dbReference type="EMBL" id="AUVB01000079">
    <property type="protein sequence ID" value="KGE02917.1"/>
    <property type="molecule type" value="Genomic_DNA"/>
</dbReference>
<evidence type="ECO:0000256" key="3">
    <source>
        <dbReference type="SAM" id="MobiDB-lite"/>
    </source>
</evidence>
<dbReference type="Pfam" id="PF13411">
    <property type="entry name" value="MerR_1"/>
    <property type="match status" value="1"/>
</dbReference>
<keyword evidence="2" id="KW-0175">Coiled coil</keyword>
<evidence type="ECO:0000256" key="2">
    <source>
        <dbReference type="SAM" id="Coils"/>
    </source>
</evidence>
<dbReference type="PATRIC" id="fig|1265313.6.peg.2421"/>
<dbReference type="SUPFAM" id="SSF46955">
    <property type="entry name" value="Putative DNA-binding domain"/>
    <property type="match status" value="1"/>
</dbReference>
<evidence type="ECO:0000256" key="1">
    <source>
        <dbReference type="ARBA" id="ARBA00023125"/>
    </source>
</evidence>
<dbReference type="HOGENOM" id="CLU_1400787_0_0_6"/>
<evidence type="ECO:0000313" key="6">
    <source>
        <dbReference type="Proteomes" id="UP000029640"/>
    </source>
</evidence>
<dbReference type="eggNOG" id="COG0789">
    <property type="taxonomic scope" value="Bacteria"/>
</dbReference>